<evidence type="ECO:0000256" key="2">
    <source>
        <dbReference type="ARBA" id="ARBA00022448"/>
    </source>
</evidence>
<dbReference type="CDD" id="cd06261">
    <property type="entry name" value="TM_PBP2"/>
    <property type="match status" value="1"/>
</dbReference>
<dbReference type="Pfam" id="PF00528">
    <property type="entry name" value="BPD_transp_1"/>
    <property type="match status" value="1"/>
</dbReference>
<dbReference type="Gene3D" id="1.10.3720.10">
    <property type="entry name" value="MetI-like"/>
    <property type="match status" value="1"/>
</dbReference>
<evidence type="ECO:0000313" key="9">
    <source>
        <dbReference type="EMBL" id="OPJ61178.1"/>
    </source>
</evidence>
<dbReference type="GO" id="GO:0005886">
    <property type="term" value="C:plasma membrane"/>
    <property type="evidence" value="ECO:0007669"/>
    <property type="project" value="UniProtKB-SubCell"/>
</dbReference>
<sequence length="313" mass="35514">MNMLTANSSRSKATFKKIKRNWGLYLLLLPSLVLLICFTYKPMYGVIIAFKDYQPVEGILGSHWADPWYKYFTKYFHSYQFVTTIKNTLIINIYSLIVTFPFPVILALAINQMRAERFKKVFQTITYMPHFISTVVMVGLITLILSPGSGVLGNICRLIGVQAPNLMGQANAFSHIYVWSEVWQHTGWDSIIYIAALSAIDPSLYEAATIDGANIWHKIRYIDIPMLVPTIVILLILRVGGLMGLGFEKVYLMQNNLNLLSSEVISTYVYKIGLLSAQYSYSAAINLFSTIINFILLVTVNRISKKFSDSSLW</sequence>
<gene>
    <name evidence="9" type="primary">yteP_11</name>
    <name evidence="9" type="ORF">CLORY_23900</name>
</gene>
<name>A0A1V4IMC8_9CLOT</name>
<feature type="transmembrane region" description="Helical" evidence="7">
    <location>
        <begin position="89"/>
        <end position="110"/>
    </location>
</feature>
<dbReference type="InterPro" id="IPR000515">
    <property type="entry name" value="MetI-like"/>
</dbReference>
<keyword evidence="4 7" id="KW-0812">Transmembrane</keyword>
<evidence type="ECO:0000256" key="1">
    <source>
        <dbReference type="ARBA" id="ARBA00004651"/>
    </source>
</evidence>
<keyword evidence="3" id="KW-1003">Cell membrane</keyword>
<dbReference type="AlphaFoldDB" id="A0A1V4IMC8"/>
<evidence type="ECO:0000256" key="7">
    <source>
        <dbReference type="RuleBase" id="RU363032"/>
    </source>
</evidence>
<dbReference type="InterPro" id="IPR035906">
    <property type="entry name" value="MetI-like_sf"/>
</dbReference>
<dbReference type="SUPFAM" id="SSF161098">
    <property type="entry name" value="MetI-like"/>
    <property type="match status" value="1"/>
</dbReference>
<dbReference type="PROSITE" id="PS50928">
    <property type="entry name" value="ABC_TM1"/>
    <property type="match status" value="1"/>
</dbReference>
<evidence type="ECO:0000256" key="5">
    <source>
        <dbReference type="ARBA" id="ARBA00022989"/>
    </source>
</evidence>
<feature type="transmembrane region" description="Helical" evidence="7">
    <location>
        <begin position="226"/>
        <end position="247"/>
    </location>
</feature>
<dbReference type="PANTHER" id="PTHR43227">
    <property type="entry name" value="BLL4140 PROTEIN"/>
    <property type="match status" value="1"/>
</dbReference>
<evidence type="ECO:0000259" key="8">
    <source>
        <dbReference type="PROSITE" id="PS50928"/>
    </source>
</evidence>
<evidence type="ECO:0000313" key="10">
    <source>
        <dbReference type="Proteomes" id="UP000190080"/>
    </source>
</evidence>
<dbReference type="PANTHER" id="PTHR43227:SF11">
    <property type="entry name" value="BLL4140 PROTEIN"/>
    <property type="match status" value="1"/>
</dbReference>
<evidence type="ECO:0000256" key="4">
    <source>
        <dbReference type="ARBA" id="ARBA00022692"/>
    </source>
</evidence>
<evidence type="ECO:0000256" key="6">
    <source>
        <dbReference type="ARBA" id="ARBA00023136"/>
    </source>
</evidence>
<organism evidence="9 10">
    <name type="scientific">Clostridium oryzae</name>
    <dbReference type="NCBI Taxonomy" id="1450648"/>
    <lineage>
        <taxon>Bacteria</taxon>
        <taxon>Bacillati</taxon>
        <taxon>Bacillota</taxon>
        <taxon>Clostridia</taxon>
        <taxon>Eubacteriales</taxon>
        <taxon>Clostridiaceae</taxon>
        <taxon>Clostridium</taxon>
    </lineage>
</organism>
<dbReference type="EMBL" id="MZGV01000024">
    <property type="protein sequence ID" value="OPJ61178.1"/>
    <property type="molecule type" value="Genomic_DNA"/>
</dbReference>
<keyword evidence="6 7" id="KW-0472">Membrane</keyword>
<dbReference type="STRING" id="1450648.CLORY_23900"/>
<dbReference type="RefSeq" id="WP_079424683.1">
    <property type="nucleotide sequence ID" value="NZ_MZGV01000024.1"/>
</dbReference>
<protein>
    <submittedName>
        <fullName evidence="9">Putative multiple-sugar transport system permease YteP</fullName>
    </submittedName>
</protein>
<feature type="domain" description="ABC transmembrane type-1" evidence="8">
    <location>
        <begin position="85"/>
        <end position="300"/>
    </location>
</feature>
<dbReference type="GO" id="GO:0055085">
    <property type="term" value="P:transmembrane transport"/>
    <property type="evidence" value="ECO:0007669"/>
    <property type="project" value="InterPro"/>
</dbReference>
<comment type="caution">
    <text evidence="9">The sequence shown here is derived from an EMBL/GenBank/DDBJ whole genome shotgun (WGS) entry which is preliminary data.</text>
</comment>
<keyword evidence="10" id="KW-1185">Reference proteome</keyword>
<comment type="subcellular location">
    <subcellularLocation>
        <location evidence="1 7">Cell membrane</location>
        <topology evidence="1 7">Multi-pass membrane protein</topology>
    </subcellularLocation>
</comment>
<reference evidence="9 10" key="1">
    <citation type="submission" date="2017-03" db="EMBL/GenBank/DDBJ databases">
        <title>Genome sequence of Clostridium oryzae DSM 28571.</title>
        <authorList>
            <person name="Poehlein A."/>
            <person name="Daniel R."/>
        </authorList>
    </citation>
    <scope>NUCLEOTIDE SEQUENCE [LARGE SCALE GENOMIC DNA]</scope>
    <source>
        <strain evidence="9 10">DSM 28571</strain>
    </source>
</reference>
<keyword evidence="9" id="KW-0762">Sugar transport</keyword>
<feature type="transmembrane region" description="Helical" evidence="7">
    <location>
        <begin position="279"/>
        <end position="300"/>
    </location>
</feature>
<dbReference type="Proteomes" id="UP000190080">
    <property type="component" value="Unassembled WGS sequence"/>
</dbReference>
<keyword evidence="2 7" id="KW-0813">Transport</keyword>
<feature type="transmembrane region" description="Helical" evidence="7">
    <location>
        <begin position="21"/>
        <end position="41"/>
    </location>
</feature>
<keyword evidence="5 7" id="KW-1133">Transmembrane helix</keyword>
<dbReference type="InterPro" id="IPR050809">
    <property type="entry name" value="UgpAE/MalFG_permease"/>
</dbReference>
<proteinExistence type="inferred from homology"/>
<comment type="similarity">
    <text evidence="7">Belongs to the binding-protein-dependent transport system permease family.</text>
</comment>
<accession>A0A1V4IMC8</accession>
<evidence type="ECO:0000256" key="3">
    <source>
        <dbReference type="ARBA" id="ARBA00022475"/>
    </source>
</evidence>